<proteinExistence type="predicted"/>
<accession>A0A1V3NSX8</accession>
<organism evidence="2 3">
    <name type="scientific">Thioalkalivibrio denitrificans</name>
    <dbReference type="NCBI Taxonomy" id="108003"/>
    <lineage>
        <taxon>Bacteria</taxon>
        <taxon>Pseudomonadati</taxon>
        <taxon>Pseudomonadota</taxon>
        <taxon>Gammaproteobacteria</taxon>
        <taxon>Chromatiales</taxon>
        <taxon>Ectothiorhodospiraceae</taxon>
        <taxon>Thioalkalivibrio</taxon>
    </lineage>
</organism>
<dbReference type="OrthoDB" id="9780392at2"/>
<evidence type="ECO:0000313" key="3">
    <source>
        <dbReference type="Proteomes" id="UP000189462"/>
    </source>
</evidence>
<keyword evidence="3" id="KW-1185">Reference proteome</keyword>
<dbReference type="CDD" id="cd12108">
    <property type="entry name" value="Hr-like"/>
    <property type="match status" value="1"/>
</dbReference>
<protein>
    <submittedName>
        <fullName evidence="2">Hemerythrin HHE cation-binding protein</fullName>
    </submittedName>
</protein>
<dbReference type="EMBL" id="MVBK01000015">
    <property type="protein sequence ID" value="OOG27846.1"/>
    <property type="molecule type" value="Genomic_DNA"/>
</dbReference>
<dbReference type="Gene3D" id="1.20.120.520">
    <property type="entry name" value="nmb1532 protein domain like"/>
    <property type="match status" value="1"/>
</dbReference>
<comment type="caution">
    <text evidence="2">The sequence shown here is derived from an EMBL/GenBank/DDBJ whole genome shotgun (WGS) entry which is preliminary data.</text>
</comment>
<feature type="domain" description="Hemerythrin-like" evidence="1">
    <location>
        <begin position="15"/>
        <end position="153"/>
    </location>
</feature>
<reference evidence="2 3" key="1">
    <citation type="submission" date="2017-02" db="EMBL/GenBank/DDBJ databases">
        <title>Genomic diversity within the haloalkaliphilic genus Thioalkalivibrio.</title>
        <authorList>
            <person name="Ahn A.-C."/>
            <person name="Meier-Kolthoff J."/>
            <person name="Overmars L."/>
            <person name="Richter M."/>
            <person name="Woyke T."/>
            <person name="Sorokin D.Y."/>
            <person name="Muyzer G."/>
        </authorList>
    </citation>
    <scope>NUCLEOTIDE SEQUENCE [LARGE SCALE GENOMIC DNA]</scope>
    <source>
        <strain evidence="2 3">ALJD</strain>
    </source>
</reference>
<dbReference type="Pfam" id="PF01814">
    <property type="entry name" value="Hemerythrin"/>
    <property type="match status" value="1"/>
</dbReference>
<dbReference type="AlphaFoldDB" id="A0A1V3NSX8"/>
<dbReference type="RefSeq" id="WP_077277606.1">
    <property type="nucleotide sequence ID" value="NZ_MVBK01000015.1"/>
</dbReference>
<gene>
    <name evidence="2" type="ORF">B1C78_02755</name>
</gene>
<sequence length="180" mass="20122">MPEFLKAPAPGFDDPLNLLRACHDRIRERLDTLERLPGHLARRGADVEARAAVRRILAYFDGAAPHHHADEDRDLFPLLLDAEGRSGWDAKIPAILDRLAGEHPRLEQGWGILRIDLEAVAEGEVRPLSEAGAWVRLTREHLALEETHVLPLAARLLNSRELERLGRAMARRRGVAFPGG</sequence>
<dbReference type="STRING" id="108003.B1C78_02755"/>
<name>A0A1V3NSX8_9GAMM</name>
<evidence type="ECO:0000313" key="2">
    <source>
        <dbReference type="EMBL" id="OOG27846.1"/>
    </source>
</evidence>
<dbReference type="Proteomes" id="UP000189462">
    <property type="component" value="Unassembled WGS sequence"/>
</dbReference>
<evidence type="ECO:0000259" key="1">
    <source>
        <dbReference type="Pfam" id="PF01814"/>
    </source>
</evidence>
<dbReference type="InterPro" id="IPR012312">
    <property type="entry name" value="Hemerythrin-like"/>
</dbReference>